<protein>
    <submittedName>
        <fullName evidence="9">FtsX-like permease family protein</fullName>
    </submittedName>
</protein>
<proteinExistence type="predicted"/>
<evidence type="ECO:0000256" key="2">
    <source>
        <dbReference type="ARBA" id="ARBA00022475"/>
    </source>
</evidence>
<dbReference type="PANTHER" id="PTHR30287:SF1">
    <property type="entry name" value="INNER MEMBRANE PROTEIN"/>
    <property type="match status" value="1"/>
</dbReference>
<evidence type="ECO:0000259" key="8">
    <source>
        <dbReference type="Pfam" id="PF02687"/>
    </source>
</evidence>
<comment type="caution">
    <text evidence="9">The sequence shown here is derived from an EMBL/GenBank/DDBJ whole genome shotgun (WGS) entry which is preliminary data.</text>
</comment>
<dbReference type="AlphaFoldDB" id="A0A943UXP3"/>
<feature type="coiled-coil region" evidence="6">
    <location>
        <begin position="568"/>
        <end position="609"/>
    </location>
</feature>
<keyword evidence="3 7" id="KW-0812">Transmembrane</keyword>
<evidence type="ECO:0000256" key="4">
    <source>
        <dbReference type="ARBA" id="ARBA00022989"/>
    </source>
</evidence>
<feature type="transmembrane region" description="Helical" evidence="7">
    <location>
        <begin position="1135"/>
        <end position="1157"/>
    </location>
</feature>
<dbReference type="InterPro" id="IPR038766">
    <property type="entry name" value="Membrane_comp_ABC_pdt"/>
</dbReference>
<name>A0A943UXP3_9ACTN</name>
<feature type="coiled-coil region" evidence="6">
    <location>
        <begin position="268"/>
        <end position="394"/>
    </location>
</feature>
<reference evidence="9" key="1">
    <citation type="submission" date="2021-02" db="EMBL/GenBank/DDBJ databases">
        <title>Infant gut strain persistence is associated with maternal origin, phylogeny, and functional potential including surface adhesion and iron acquisition.</title>
        <authorList>
            <person name="Lou Y.C."/>
        </authorList>
    </citation>
    <scope>NUCLEOTIDE SEQUENCE</scope>
    <source>
        <strain evidence="9">L2_039_000G1_dasL2_039_000G1_concoct_11</strain>
    </source>
</reference>
<feature type="transmembrane region" description="Helical" evidence="7">
    <location>
        <begin position="1099"/>
        <end position="1123"/>
    </location>
</feature>
<evidence type="ECO:0000256" key="1">
    <source>
        <dbReference type="ARBA" id="ARBA00004651"/>
    </source>
</evidence>
<dbReference type="PANTHER" id="PTHR30287">
    <property type="entry name" value="MEMBRANE COMPONENT OF PREDICTED ABC SUPERFAMILY METABOLITE UPTAKE TRANSPORTER"/>
    <property type="match status" value="1"/>
</dbReference>
<dbReference type="Proteomes" id="UP000727506">
    <property type="component" value="Unassembled WGS sequence"/>
</dbReference>
<evidence type="ECO:0000313" key="10">
    <source>
        <dbReference type="Proteomes" id="UP000727506"/>
    </source>
</evidence>
<keyword evidence="2" id="KW-1003">Cell membrane</keyword>
<feature type="coiled-coil region" evidence="6">
    <location>
        <begin position="455"/>
        <end position="482"/>
    </location>
</feature>
<evidence type="ECO:0000313" key="9">
    <source>
        <dbReference type="EMBL" id="MBS6941004.1"/>
    </source>
</evidence>
<keyword evidence="6" id="KW-0175">Coiled coil</keyword>
<accession>A0A943UXP3</accession>
<comment type="subcellular location">
    <subcellularLocation>
        <location evidence="1">Cell membrane</location>
        <topology evidence="1">Multi-pass membrane protein</topology>
    </subcellularLocation>
</comment>
<dbReference type="Gene3D" id="1.10.287.1490">
    <property type="match status" value="1"/>
</dbReference>
<feature type="transmembrane region" description="Helical" evidence="7">
    <location>
        <begin position="683"/>
        <end position="710"/>
    </location>
</feature>
<keyword evidence="5 7" id="KW-0472">Membrane</keyword>
<gene>
    <name evidence="9" type="ORF">KH142_05925</name>
</gene>
<feature type="domain" description="ABC3 transporter permease C-terminal" evidence="8">
    <location>
        <begin position="1049"/>
        <end position="1163"/>
    </location>
</feature>
<organism evidence="9 10">
    <name type="scientific">Slackia piriformis</name>
    <dbReference type="NCBI Taxonomy" id="626934"/>
    <lineage>
        <taxon>Bacteria</taxon>
        <taxon>Bacillati</taxon>
        <taxon>Actinomycetota</taxon>
        <taxon>Coriobacteriia</taxon>
        <taxon>Eggerthellales</taxon>
        <taxon>Eggerthellaceae</taxon>
        <taxon>Slackia</taxon>
    </lineage>
</organism>
<feature type="transmembrane region" description="Helical" evidence="7">
    <location>
        <begin position="20"/>
        <end position="37"/>
    </location>
</feature>
<evidence type="ECO:0000256" key="6">
    <source>
        <dbReference type="SAM" id="Coils"/>
    </source>
</evidence>
<evidence type="ECO:0000256" key="5">
    <source>
        <dbReference type="ARBA" id="ARBA00023136"/>
    </source>
</evidence>
<feature type="transmembrane region" description="Helical" evidence="7">
    <location>
        <begin position="730"/>
        <end position="750"/>
    </location>
</feature>
<keyword evidence="4 7" id="KW-1133">Transmembrane helix</keyword>
<evidence type="ECO:0000256" key="7">
    <source>
        <dbReference type="SAM" id="Phobius"/>
    </source>
</evidence>
<feature type="transmembrane region" description="Helical" evidence="7">
    <location>
        <begin position="635"/>
        <end position="655"/>
    </location>
</feature>
<dbReference type="EMBL" id="JAGZSV010000097">
    <property type="protein sequence ID" value="MBS6941004.1"/>
    <property type="molecule type" value="Genomic_DNA"/>
</dbReference>
<feature type="domain" description="ABC3 transporter permease C-terminal" evidence="8">
    <location>
        <begin position="637"/>
        <end position="758"/>
    </location>
</feature>
<dbReference type="InterPro" id="IPR003838">
    <property type="entry name" value="ABC3_permease_C"/>
</dbReference>
<sequence>MKSMFSKGVARSITHSLGRFLAIAVIAALGTGFYAGLRMTGPDMRLAADQYFDATSMADLRVVSTLGLSDESIGLLRDVEGVAAVMPAHEVDVLAEVEDVQYTMRVQSFDASAARASGTSDGEHAYSDDASYLNRPILVSGSWPEGPGECVLAADVVMEGDVAAGDVVTVLEGTQDIDDTLATREYTVTGFVRCSYYASPTNLGTTSLGSGSIDQVVFVDTAGFAADTPYTEAFVAVEGAADEAAGSDAYQEKVDAVAQRIEDSGLAAARLDEVKSTAQEELDEKRAEYEAQRADAETQLADGAAELDDARAQLDDAASQLESGQAELDAAAATIAASERQLADGQQAFDQGASQLADGRATAESQLADAQARLDDAQAQYDDAMALRDELAAQRVQAQAGLDAVNAAIAENMPAIEQGIERAQRIIDGANENIAALDPADSEYDKKLAALQSWLAAGQKALAELQGQKDELLSRQEQLARALAQIDAGIAQIDGQTAGVPEQLAAARDELDARRAAAEDGFAAVQAALDASAAKLADGRAQLAAGRDAYAVGAAELEGGKADYAEGLASYEAGKAEYDERKADAEAQLADAEAQLDAAQEEIDALEAPEIMVLDRTKNIGAESFRSDAARIDRIAMVFPFIFFLVAALVSLTTMTRMVEEERVLIGTYKALGYSNARITSKYLVYAAVASGVGSIAGIVALSLFLPYFIMNAYAIIYAVPPRPVPIDPGLALLSAGLGVGITVAATWFASASTLRETPASLMLPRAPKAGKRILLERVKPLWSRMSFSWKVTARNIFRYKRRFFMAVVGIAGCTALLLTGLGLQNAINDIIDKQFGEVYHYNMVVREADDVSDEDAGKAERILADAGLGASYEPAHTENMLAARPDDPDGEHQRFELIVPENPQAFAEYVTMRERLGHDPIELDGEGVVVSEKLANELGLAKGDAIMLFDEDAVGNATGAGREARIAGIMENYVSQYAFATPEAFDALMGEKPQYTTLFVKAADDEASRSALSDELLGIDGVKTVGFNDETIDSYRTMLKSVDAVVVVLVIAAAALAFVVLYNLTNINITERQREIATLKVLGFNPHEVNAYIYRETLLLSAIGALVGCVLGVFMEGFVVMTAEVDQVMFGREIHALSFVIAFALTMLFSVLVTFFMRKKLSDIDMVESLKSNE</sequence>
<feature type="transmembrane region" description="Helical" evidence="7">
    <location>
        <begin position="1045"/>
        <end position="1065"/>
    </location>
</feature>
<dbReference type="GO" id="GO:0005886">
    <property type="term" value="C:plasma membrane"/>
    <property type="evidence" value="ECO:0007669"/>
    <property type="project" value="UniProtKB-SubCell"/>
</dbReference>
<dbReference type="Pfam" id="PF02687">
    <property type="entry name" value="FtsX"/>
    <property type="match status" value="2"/>
</dbReference>
<evidence type="ECO:0000256" key="3">
    <source>
        <dbReference type="ARBA" id="ARBA00022692"/>
    </source>
</evidence>
<feature type="transmembrane region" description="Helical" evidence="7">
    <location>
        <begin position="804"/>
        <end position="824"/>
    </location>
</feature>
<dbReference type="GO" id="GO:0015562">
    <property type="term" value="F:efflux transmembrane transporter activity"/>
    <property type="evidence" value="ECO:0007669"/>
    <property type="project" value="InterPro"/>
</dbReference>